<protein>
    <submittedName>
        <fullName evidence="2">Protein FAM13A isoform X2</fullName>
    </submittedName>
</protein>
<feature type="non-terminal residue" evidence="2">
    <location>
        <position position="125"/>
    </location>
</feature>
<feature type="region of interest" description="Disordered" evidence="1">
    <location>
        <begin position="1"/>
        <end position="38"/>
    </location>
</feature>
<keyword evidence="3" id="KW-1185">Reference proteome</keyword>
<feature type="compositionally biased region" description="Basic and acidic residues" evidence="1">
    <location>
        <begin position="15"/>
        <end position="33"/>
    </location>
</feature>
<dbReference type="EMBL" id="QNUK01000213">
    <property type="protein sequence ID" value="KAF5898047.1"/>
    <property type="molecule type" value="Genomic_DNA"/>
</dbReference>
<name>A0A8J4UHK0_CLAMG</name>
<evidence type="ECO:0000256" key="1">
    <source>
        <dbReference type="SAM" id="MobiDB-lite"/>
    </source>
</evidence>
<organism evidence="2 3">
    <name type="scientific">Clarias magur</name>
    <name type="common">Asian catfish</name>
    <name type="synonym">Macropteronotus magur</name>
    <dbReference type="NCBI Taxonomy" id="1594786"/>
    <lineage>
        <taxon>Eukaryota</taxon>
        <taxon>Metazoa</taxon>
        <taxon>Chordata</taxon>
        <taxon>Craniata</taxon>
        <taxon>Vertebrata</taxon>
        <taxon>Euteleostomi</taxon>
        <taxon>Actinopterygii</taxon>
        <taxon>Neopterygii</taxon>
        <taxon>Teleostei</taxon>
        <taxon>Ostariophysi</taxon>
        <taxon>Siluriformes</taxon>
        <taxon>Clariidae</taxon>
        <taxon>Clarias</taxon>
    </lineage>
</organism>
<evidence type="ECO:0000313" key="2">
    <source>
        <dbReference type="EMBL" id="KAF5898047.1"/>
    </source>
</evidence>
<proteinExistence type="predicted"/>
<reference evidence="2" key="1">
    <citation type="submission" date="2020-07" db="EMBL/GenBank/DDBJ databases">
        <title>Clarias magur genome sequencing, assembly and annotation.</title>
        <authorList>
            <person name="Kushwaha B."/>
            <person name="Kumar R."/>
            <person name="Das P."/>
            <person name="Joshi C.G."/>
            <person name="Kumar D."/>
            <person name="Nagpure N.S."/>
            <person name="Pandey M."/>
            <person name="Agarwal S."/>
            <person name="Srivastava S."/>
            <person name="Singh M."/>
            <person name="Sahoo L."/>
            <person name="Jayasankar P."/>
            <person name="Meher P.K."/>
            <person name="Koringa P.G."/>
            <person name="Iquebal M.A."/>
            <person name="Das S.P."/>
            <person name="Bit A."/>
            <person name="Patnaik S."/>
            <person name="Patel N."/>
            <person name="Shah T.M."/>
            <person name="Hinsu A."/>
            <person name="Jena J.K."/>
        </authorList>
    </citation>
    <scope>NUCLEOTIDE SEQUENCE</scope>
    <source>
        <strain evidence="2">CIFAMagur01</strain>
        <tissue evidence="2">Testis</tissue>
    </source>
</reference>
<feature type="region of interest" description="Disordered" evidence="1">
    <location>
        <begin position="79"/>
        <end position="125"/>
    </location>
</feature>
<evidence type="ECO:0000313" key="3">
    <source>
        <dbReference type="Proteomes" id="UP000727407"/>
    </source>
</evidence>
<feature type="compositionally biased region" description="Low complexity" evidence="1">
    <location>
        <begin position="91"/>
        <end position="108"/>
    </location>
</feature>
<gene>
    <name evidence="2" type="primary">fam13a</name>
    <name evidence="2" type="ORF">DAT39_012235</name>
</gene>
<dbReference type="Proteomes" id="UP000727407">
    <property type="component" value="Unassembled WGS sequence"/>
</dbReference>
<accession>A0A8J4UHK0</accession>
<dbReference type="AlphaFoldDB" id="A0A8J4UHK0"/>
<feature type="non-terminal residue" evidence="2">
    <location>
        <position position="1"/>
    </location>
</feature>
<dbReference type="InterPro" id="IPR018228">
    <property type="entry name" value="DNase_TatD-rel_CS"/>
</dbReference>
<feature type="compositionally biased region" description="Basic and acidic residues" evidence="1">
    <location>
        <begin position="115"/>
        <end position="125"/>
    </location>
</feature>
<dbReference type="PROSITE" id="PS01137">
    <property type="entry name" value="TATD_1"/>
    <property type="match status" value="1"/>
</dbReference>
<comment type="caution">
    <text evidence="2">The sequence shown here is derived from an EMBL/GenBank/DDBJ whole genome shotgun (WGS) entry which is preliminary data.</text>
</comment>
<sequence>PSSRLDNAGPTSRCKLSDTDPAHPHGSPSEHHGSITVDPCRGNELHCCYDERGHRPHSALSVSLCSYLEKTIRSAVEQHLFDAHMHPDQGPQPSTEAAAPAPSPATTARQRRRQQREQDENRERC</sequence>